<name>A0A1J5PCK5_9ZZZZ</name>
<reference evidence="1" key="1">
    <citation type="submission" date="2016-10" db="EMBL/GenBank/DDBJ databases">
        <title>Sequence of Gallionella enrichment culture.</title>
        <authorList>
            <person name="Poehlein A."/>
            <person name="Muehling M."/>
            <person name="Daniel R."/>
        </authorList>
    </citation>
    <scope>NUCLEOTIDE SEQUENCE</scope>
</reference>
<protein>
    <submittedName>
        <fullName evidence="1">Uncharacterized protein</fullName>
    </submittedName>
</protein>
<dbReference type="AlphaFoldDB" id="A0A1J5PCK5"/>
<gene>
    <name evidence="1" type="ORF">GALL_493420</name>
</gene>
<evidence type="ECO:0000313" key="1">
    <source>
        <dbReference type="EMBL" id="OIQ69062.1"/>
    </source>
</evidence>
<proteinExistence type="predicted"/>
<accession>A0A1J5PCK5</accession>
<sequence>MPALARTTPVTPPMVNTNRNPIAKSIGVLNSIEPPHMVAIQEKILIPVGTAITKVAPMKYARVSTSMPDRYMWWAHTTKPTTPIPTMAYTMPR</sequence>
<dbReference type="EMBL" id="MLJW01004940">
    <property type="protein sequence ID" value="OIQ69062.1"/>
    <property type="molecule type" value="Genomic_DNA"/>
</dbReference>
<organism evidence="1">
    <name type="scientific">mine drainage metagenome</name>
    <dbReference type="NCBI Taxonomy" id="410659"/>
    <lineage>
        <taxon>unclassified sequences</taxon>
        <taxon>metagenomes</taxon>
        <taxon>ecological metagenomes</taxon>
    </lineage>
</organism>
<comment type="caution">
    <text evidence="1">The sequence shown here is derived from an EMBL/GenBank/DDBJ whole genome shotgun (WGS) entry which is preliminary data.</text>
</comment>